<dbReference type="SMART" id="SM00028">
    <property type="entry name" value="TPR"/>
    <property type="match status" value="1"/>
</dbReference>
<dbReference type="InterPro" id="IPR019734">
    <property type="entry name" value="TPR_rpt"/>
</dbReference>
<dbReference type="PROSITE" id="PS50005">
    <property type="entry name" value="TPR"/>
    <property type="match status" value="1"/>
</dbReference>
<evidence type="ECO:0000256" key="2">
    <source>
        <dbReference type="SAM" id="SignalP"/>
    </source>
</evidence>
<dbReference type="Pfam" id="PF13432">
    <property type="entry name" value="TPR_16"/>
    <property type="match status" value="1"/>
</dbReference>
<keyword evidence="4" id="KW-1185">Reference proteome</keyword>
<dbReference type="AlphaFoldDB" id="A0A1G8FNI9"/>
<evidence type="ECO:0000313" key="4">
    <source>
        <dbReference type="Proteomes" id="UP000199636"/>
    </source>
</evidence>
<dbReference type="Proteomes" id="UP000199636">
    <property type="component" value="Unassembled WGS sequence"/>
</dbReference>
<dbReference type="EMBL" id="FNDS01000003">
    <property type="protein sequence ID" value="SDH83733.1"/>
    <property type="molecule type" value="Genomic_DNA"/>
</dbReference>
<dbReference type="Gene3D" id="1.25.40.10">
    <property type="entry name" value="Tetratricopeptide repeat domain"/>
    <property type="match status" value="1"/>
</dbReference>
<feature type="repeat" description="TPR" evidence="1">
    <location>
        <begin position="103"/>
        <end position="136"/>
    </location>
</feature>
<feature type="chain" id="PRO_5011483924" evidence="2">
    <location>
        <begin position="30"/>
        <end position="187"/>
    </location>
</feature>
<dbReference type="STRING" id="428992.SAMN05216272_103356"/>
<keyword evidence="2" id="KW-0732">Signal</keyword>
<name>A0A1G8FNI9_9PSED</name>
<evidence type="ECO:0000313" key="3">
    <source>
        <dbReference type="EMBL" id="SDH83733.1"/>
    </source>
</evidence>
<reference evidence="4" key="1">
    <citation type="submission" date="2016-10" db="EMBL/GenBank/DDBJ databases">
        <authorList>
            <person name="Varghese N."/>
            <person name="Submissions S."/>
        </authorList>
    </citation>
    <scope>NUCLEOTIDE SEQUENCE [LARGE SCALE GENOMIC DNA]</scope>
    <source>
        <strain evidence="4">CCM 7469</strain>
    </source>
</reference>
<feature type="signal peptide" evidence="2">
    <location>
        <begin position="1"/>
        <end position="29"/>
    </location>
</feature>
<evidence type="ECO:0000256" key="1">
    <source>
        <dbReference type="PROSITE-ProRule" id="PRU00339"/>
    </source>
</evidence>
<dbReference type="InterPro" id="IPR011990">
    <property type="entry name" value="TPR-like_helical_dom_sf"/>
</dbReference>
<gene>
    <name evidence="3" type="ORF">SAMN05216272_103356</name>
</gene>
<proteinExistence type="predicted"/>
<protein>
    <submittedName>
        <fullName evidence="3">Tetratricopeptide repeat-containing protein</fullName>
    </submittedName>
</protein>
<dbReference type="SUPFAM" id="SSF48452">
    <property type="entry name" value="TPR-like"/>
    <property type="match status" value="1"/>
</dbReference>
<accession>A0A1G8FNI9</accession>
<sequence length="187" mass="20447">MSLCLSPNTRRLLQLGVVSLSLISGLALASGGGDGYRKNDKTKLAPDCAQGQVWNSAEASCGDLHSSALSDSDRTAYAYRLARAGRYQEALALLDTLRQPNTAEALNYRGYATRKLGRTDEGITYYLKSVQLDPHYAKVREYLGEAYVIKGRMDLAHEQLQSIQGLCGTACEEYRDLAEAIAHPQSL</sequence>
<keyword evidence="1" id="KW-0802">TPR repeat</keyword>
<dbReference type="OrthoDB" id="8592798at2"/>
<dbReference type="RefSeq" id="WP_090262328.1">
    <property type="nucleotide sequence ID" value="NZ_FNDS01000003.1"/>
</dbReference>
<organism evidence="3 4">
    <name type="scientific">Pseudomonas panipatensis</name>
    <dbReference type="NCBI Taxonomy" id="428992"/>
    <lineage>
        <taxon>Bacteria</taxon>
        <taxon>Pseudomonadati</taxon>
        <taxon>Pseudomonadota</taxon>
        <taxon>Gammaproteobacteria</taxon>
        <taxon>Pseudomonadales</taxon>
        <taxon>Pseudomonadaceae</taxon>
        <taxon>Pseudomonas</taxon>
    </lineage>
</organism>